<dbReference type="Proteomes" id="UP001254759">
    <property type="component" value="Unassembled WGS sequence"/>
</dbReference>
<protein>
    <submittedName>
        <fullName evidence="1">Uncharacterized protein</fullName>
    </submittedName>
</protein>
<comment type="caution">
    <text evidence="1">The sequence shown here is derived from an EMBL/GenBank/DDBJ whole genome shotgun (WGS) entry which is preliminary data.</text>
</comment>
<gene>
    <name evidence="1" type="ORF">J2W94_003349</name>
</gene>
<evidence type="ECO:0000313" key="2">
    <source>
        <dbReference type="Proteomes" id="UP001254759"/>
    </source>
</evidence>
<keyword evidence="2" id="KW-1185">Reference proteome</keyword>
<accession>A0ABU1RWQ3</accession>
<proteinExistence type="predicted"/>
<dbReference type="EMBL" id="JAVDTT010000005">
    <property type="protein sequence ID" value="MDR6843042.1"/>
    <property type="molecule type" value="Genomic_DNA"/>
</dbReference>
<organism evidence="1 2">
    <name type="scientific">Pseudoxanthomonas sacheonensis</name>
    <dbReference type="NCBI Taxonomy" id="443615"/>
    <lineage>
        <taxon>Bacteria</taxon>
        <taxon>Pseudomonadati</taxon>
        <taxon>Pseudomonadota</taxon>
        <taxon>Gammaproteobacteria</taxon>
        <taxon>Lysobacterales</taxon>
        <taxon>Lysobacteraceae</taxon>
        <taxon>Pseudoxanthomonas</taxon>
    </lineage>
</organism>
<dbReference type="RefSeq" id="WP_310095854.1">
    <property type="nucleotide sequence ID" value="NZ_JAVDTT010000005.1"/>
</dbReference>
<reference evidence="1 2" key="1">
    <citation type="submission" date="2023-07" db="EMBL/GenBank/DDBJ databases">
        <title>Sorghum-associated microbial communities from plants grown in Nebraska, USA.</title>
        <authorList>
            <person name="Schachtman D."/>
        </authorList>
    </citation>
    <scope>NUCLEOTIDE SEQUENCE [LARGE SCALE GENOMIC DNA]</scope>
    <source>
        <strain evidence="1 2">BE107</strain>
    </source>
</reference>
<name>A0ABU1RWQ3_9GAMM</name>
<evidence type="ECO:0000313" key="1">
    <source>
        <dbReference type="EMBL" id="MDR6843042.1"/>
    </source>
</evidence>
<sequence length="157" mass="17782">MVPYGLNQEQFVSMYQRKLDRLSDQVISALRDLLAVPLGHGIDEAHLEVFPDDYGGAPSIWAYWRGKNNKVDHGDQSLFPGRSLELDLDLRDLAEIDEQYFVEPDKFPGLQLTADLLSRWLAESWWKAGGWTYPVPVTLAVHDFGSYGWVQLSKGGT</sequence>